<evidence type="ECO:0000256" key="2">
    <source>
        <dbReference type="ARBA" id="ARBA00022748"/>
    </source>
</evidence>
<dbReference type="InterPro" id="IPR000866">
    <property type="entry name" value="AhpC/TSA"/>
</dbReference>
<dbReference type="InterPro" id="IPR036249">
    <property type="entry name" value="Thioredoxin-like_sf"/>
</dbReference>
<dbReference type="RefSeq" id="WP_167022334.1">
    <property type="nucleotide sequence ID" value="NZ_JAAQQR010000004.1"/>
</dbReference>
<dbReference type="Pfam" id="PF00578">
    <property type="entry name" value="AhpC-TSA"/>
    <property type="match status" value="1"/>
</dbReference>
<evidence type="ECO:0000313" key="7">
    <source>
        <dbReference type="EMBL" id="NID05258.1"/>
    </source>
</evidence>
<gene>
    <name evidence="7" type="ORF">HBF26_10195</name>
</gene>
<evidence type="ECO:0000256" key="3">
    <source>
        <dbReference type="ARBA" id="ARBA00023157"/>
    </source>
</evidence>
<dbReference type="Gene3D" id="3.40.30.10">
    <property type="entry name" value="Glutaredoxin"/>
    <property type="match status" value="1"/>
</dbReference>
<organism evidence="7 8">
    <name type="scientific">Luteibacter jiangsuensis</name>
    <dbReference type="NCBI Taxonomy" id="637577"/>
    <lineage>
        <taxon>Bacteria</taxon>
        <taxon>Pseudomonadati</taxon>
        <taxon>Pseudomonadota</taxon>
        <taxon>Gammaproteobacteria</taxon>
        <taxon>Lysobacterales</taxon>
        <taxon>Rhodanobacteraceae</taxon>
        <taxon>Luteibacter</taxon>
    </lineage>
</organism>
<reference evidence="7 8" key="1">
    <citation type="journal article" date="2011" name="Curr. Microbiol.">
        <title>Luteibacter jiangsuensis sp. nov.: a methamidophos-degrading bacterium isolated from a methamidophos-manufacturing factory.</title>
        <authorList>
            <person name="Wang L."/>
            <person name="Wang G.L."/>
            <person name="Li S.P."/>
            <person name="Jiang J.D."/>
        </authorList>
    </citation>
    <scope>NUCLEOTIDE SEQUENCE [LARGE SCALE GENOMIC DNA]</scope>
    <source>
        <strain evidence="7 8">CGMCC 1.10133</strain>
    </source>
</reference>
<feature type="domain" description="Thioredoxin" evidence="6">
    <location>
        <begin position="18"/>
        <end position="155"/>
    </location>
</feature>
<evidence type="ECO:0000256" key="4">
    <source>
        <dbReference type="ARBA" id="ARBA00023284"/>
    </source>
</evidence>
<keyword evidence="4" id="KW-0676">Redox-active center</keyword>
<dbReference type="PANTHER" id="PTHR42852">
    <property type="entry name" value="THIOL:DISULFIDE INTERCHANGE PROTEIN DSBE"/>
    <property type="match status" value="1"/>
</dbReference>
<name>A0ABX0Q418_9GAMM</name>
<feature type="signal peptide" evidence="5">
    <location>
        <begin position="1"/>
        <end position="22"/>
    </location>
</feature>
<evidence type="ECO:0000256" key="1">
    <source>
        <dbReference type="ARBA" id="ARBA00004196"/>
    </source>
</evidence>
<evidence type="ECO:0000313" key="8">
    <source>
        <dbReference type="Proteomes" id="UP001429601"/>
    </source>
</evidence>
<protein>
    <submittedName>
        <fullName evidence="7">TlpA family protein disulfide reductase</fullName>
    </submittedName>
</protein>
<keyword evidence="2" id="KW-0201">Cytochrome c-type biogenesis</keyword>
<proteinExistence type="predicted"/>
<dbReference type="SUPFAM" id="SSF52833">
    <property type="entry name" value="Thioredoxin-like"/>
    <property type="match status" value="1"/>
</dbReference>
<dbReference type="InterPro" id="IPR050553">
    <property type="entry name" value="Thioredoxin_ResA/DsbE_sf"/>
</dbReference>
<dbReference type="InterPro" id="IPR013766">
    <property type="entry name" value="Thioredoxin_domain"/>
</dbReference>
<keyword evidence="8" id="KW-1185">Reference proteome</keyword>
<evidence type="ECO:0000256" key="5">
    <source>
        <dbReference type="SAM" id="SignalP"/>
    </source>
</evidence>
<keyword evidence="3" id="KW-1015">Disulfide bond</keyword>
<evidence type="ECO:0000259" key="6">
    <source>
        <dbReference type="PROSITE" id="PS51352"/>
    </source>
</evidence>
<accession>A0ABX0Q418</accession>
<dbReference type="PANTHER" id="PTHR42852:SF6">
    <property type="entry name" value="THIOL:DISULFIDE INTERCHANGE PROTEIN DSBE"/>
    <property type="match status" value="1"/>
</dbReference>
<sequence>MIRRFLAAAALAMALPIAAAPAANPELKVTTLDGKPFDLAAQRGKWVVVNYWATWCVPCIKEMPDISAFVKSRKDVAAIGLAFEDTEKKDIEAFLRKHPVDYPIAQVDVTEPPKDFDPPKGLPTTYLIAPDGHVAHRFVGPVDAAKLNAAIAKGS</sequence>
<feature type="chain" id="PRO_5046560884" evidence="5">
    <location>
        <begin position="23"/>
        <end position="155"/>
    </location>
</feature>
<comment type="caution">
    <text evidence="7">The sequence shown here is derived from an EMBL/GenBank/DDBJ whole genome shotgun (WGS) entry which is preliminary data.</text>
</comment>
<dbReference type="PROSITE" id="PS51352">
    <property type="entry name" value="THIOREDOXIN_2"/>
    <property type="match status" value="1"/>
</dbReference>
<dbReference type="CDD" id="cd02966">
    <property type="entry name" value="TlpA_like_family"/>
    <property type="match status" value="1"/>
</dbReference>
<keyword evidence="5" id="KW-0732">Signal</keyword>
<dbReference type="EMBL" id="JAAQQR010000004">
    <property type="protein sequence ID" value="NID05258.1"/>
    <property type="molecule type" value="Genomic_DNA"/>
</dbReference>
<dbReference type="Proteomes" id="UP001429601">
    <property type="component" value="Unassembled WGS sequence"/>
</dbReference>
<comment type="subcellular location">
    <subcellularLocation>
        <location evidence="1">Cell envelope</location>
    </subcellularLocation>
</comment>